<accession>A0A8G1QX88</accession>
<sequence length="129" mass="14648">MPMIKPYIRRKDLGLSIAGWALIRRITRNTTARHPPPDELHRSFFFRRLPLTPGKGARRYLYFSAHITILTCIIGKRAQEEPQAYVFSAINRKLPSTKPYLPKIETGANVILSNKISIGKGLAFTLKTS</sequence>
<dbReference type="AlphaFoldDB" id="A0A8G1QX88"/>
<dbReference type="GeneID" id="37162217"/>
<name>A0A8G1QX88_9EURO</name>
<keyword evidence="2" id="KW-1185">Reference proteome</keyword>
<reference evidence="1 2" key="1">
    <citation type="submission" date="2018-02" db="EMBL/GenBank/DDBJ databases">
        <title>The genomes of Aspergillus section Nigri reveals drivers in fungal speciation.</title>
        <authorList>
            <consortium name="DOE Joint Genome Institute"/>
            <person name="Vesth T.C."/>
            <person name="Nybo J."/>
            <person name="Theobald S."/>
            <person name="Brandl J."/>
            <person name="Frisvad J.C."/>
            <person name="Nielsen K.F."/>
            <person name="Lyhne E.K."/>
            <person name="Kogle M.E."/>
            <person name="Kuo A."/>
            <person name="Riley R."/>
            <person name="Clum A."/>
            <person name="Nolan M."/>
            <person name="Lipzen A."/>
            <person name="Salamov A."/>
            <person name="Henrissat B."/>
            <person name="Wiebenga A."/>
            <person name="De vries R.P."/>
            <person name="Grigoriev I.V."/>
            <person name="Mortensen U.H."/>
            <person name="Andersen M.R."/>
            <person name="Baker S.E."/>
        </authorList>
    </citation>
    <scope>NUCLEOTIDE SEQUENCE [LARGE SCALE GENOMIC DNA]</scope>
    <source>
        <strain evidence="1 2">CBS 112811</strain>
    </source>
</reference>
<evidence type="ECO:0000313" key="1">
    <source>
        <dbReference type="EMBL" id="RAH54269.1"/>
    </source>
</evidence>
<organism evidence="1 2">
    <name type="scientific">Aspergillus piperis CBS 112811</name>
    <dbReference type="NCBI Taxonomy" id="1448313"/>
    <lineage>
        <taxon>Eukaryota</taxon>
        <taxon>Fungi</taxon>
        <taxon>Dikarya</taxon>
        <taxon>Ascomycota</taxon>
        <taxon>Pezizomycotina</taxon>
        <taxon>Eurotiomycetes</taxon>
        <taxon>Eurotiomycetidae</taxon>
        <taxon>Eurotiales</taxon>
        <taxon>Aspergillaceae</taxon>
        <taxon>Aspergillus</taxon>
        <taxon>Aspergillus subgen. Circumdati</taxon>
    </lineage>
</organism>
<dbReference type="EMBL" id="KZ825073">
    <property type="protein sequence ID" value="RAH54269.1"/>
    <property type="molecule type" value="Genomic_DNA"/>
</dbReference>
<dbReference type="RefSeq" id="XP_025512191.1">
    <property type="nucleotide sequence ID" value="XM_025658815.1"/>
</dbReference>
<gene>
    <name evidence="1" type="ORF">BO85DRAFT_441730</name>
</gene>
<evidence type="ECO:0000313" key="2">
    <source>
        <dbReference type="Proteomes" id="UP000249526"/>
    </source>
</evidence>
<proteinExistence type="predicted"/>
<dbReference type="Proteomes" id="UP000249526">
    <property type="component" value="Unassembled WGS sequence"/>
</dbReference>
<protein>
    <submittedName>
        <fullName evidence="1">Uncharacterized protein</fullName>
    </submittedName>
</protein>